<evidence type="ECO:0000256" key="4">
    <source>
        <dbReference type="ARBA" id="ARBA00023136"/>
    </source>
</evidence>
<protein>
    <recommendedName>
        <fullName evidence="6">Translocation and assembly module TamB C-terminal domain-containing protein</fullName>
    </recommendedName>
</protein>
<dbReference type="PANTHER" id="PTHR36985">
    <property type="entry name" value="TRANSLOCATION AND ASSEMBLY MODULE SUBUNIT TAMB"/>
    <property type="match status" value="1"/>
</dbReference>
<dbReference type="GO" id="GO:0005886">
    <property type="term" value="C:plasma membrane"/>
    <property type="evidence" value="ECO:0007669"/>
    <property type="project" value="InterPro"/>
</dbReference>
<dbReference type="InterPro" id="IPR007452">
    <property type="entry name" value="TamB_C"/>
</dbReference>
<feature type="domain" description="Translocation and assembly module TamB C-terminal" evidence="6">
    <location>
        <begin position="1567"/>
        <end position="1916"/>
    </location>
</feature>
<keyword evidence="2 5" id="KW-0812">Transmembrane</keyword>
<feature type="transmembrane region" description="Helical" evidence="5">
    <location>
        <begin position="12"/>
        <end position="34"/>
    </location>
</feature>
<evidence type="ECO:0000313" key="8">
    <source>
        <dbReference type="Proteomes" id="UP000186364"/>
    </source>
</evidence>
<dbReference type="Proteomes" id="UP000186364">
    <property type="component" value="Unassembled WGS sequence"/>
</dbReference>
<evidence type="ECO:0000256" key="1">
    <source>
        <dbReference type="ARBA" id="ARBA00004167"/>
    </source>
</evidence>
<evidence type="ECO:0000313" key="7">
    <source>
        <dbReference type="EMBL" id="OLP59574.1"/>
    </source>
</evidence>
<proteinExistence type="predicted"/>
<dbReference type="PANTHER" id="PTHR36985:SF1">
    <property type="entry name" value="TRANSLOCATION AND ASSEMBLY MODULE SUBUNIT TAMB"/>
    <property type="match status" value="1"/>
</dbReference>
<keyword evidence="4 5" id="KW-0472">Membrane</keyword>
<dbReference type="Pfam" id="PF04357">
    <property type="entry name" value="TamB"/>
    <property type="match status" value="1"/>
</dbReference>
<evidence type="ECO:0000256" key="5">
    <source>
        <dbReference type="SAM" id="Phobius"/>
    </source>
</evidence>
<comment type="caution">
    <text evidence="7">The sequence shown here is derived from an EMBL/GenBank/DDBJ whole genome shotgun (WGS) entry which is preliminary data.</text>
</comment>
<dbReference type="GO" id="GO:0009306">
    <property type="term" value="P:protein secretion"/>
    <property type="evidence" value="ECO:0007669"/>
    <property type="project" value="InterPro"/>
</dbReference>
<keyword evidence="8" id="KW-1185">Reference proteome</keyword>
<keyword evidence="3 5" id="KW-1133">Transmembrane helix</keyword>
<comment type="subcellular location">
    <subcellularLocation>
        <location evidence="1">Membrane</location>
        <topology evidence="1">Single-pass membrane protein</topology>
    </subcellularLocation>
</comment>
<evidence type="ECO:0000259" key="6">
    <source>
        <dbReference type="Pfam" id="PF04357"/>
    </source>
</evidence>
<accession>A0A1Q9AVZ0</accession>
<dbReference type="EMBL" id="MKIP01000051">
    <property type="protein sequence ID" value="OLP59574.1"/>
    <property type="molecule type" value="Genomic_DNA"/>
</dbReference>
<evidence type="ECO:0000256" key="2">
    <source>
        <dbReference type="ARBA" id="ARBA00022692"/>
    </source>
</evidence>
<gene>
    <name evidence="7" type="ORF">BJF93_20370</name>
</gene>
<evidence type="ECO:0000256" key="3">
    <source>
        <dbReference type="ARBA" id="ARBA00022989"/>
    </source>
</evidence>
<organism evidence="7 8">
    <name type="scientific">Xaviernesmea oryzae</name>
    <dbReference type="NCBI Taxonomy" id="464029"/>
    <lineage>
        <taxon>Bacteria</taxon>
        <taxon>Pseudomonadati</taxon>
        <taxon>Pseudomonadota</taxon>
        <taxon>Alphaproteobacteria</taxon>
        <taxon>Hyphomicrobiales</taxon>
        <taxon>Rhizobiaceae</taxon>
        <taxon>Rhizobium/Agrobacterium group</taxon>
        <taxon>Xaviernesmea</taxon>
    </lineage>
</organism>
<name>A0A1Q9AVZ0_9HYPH</name>
<sequence length="1916" mass="195226">MTPTSPTGRVLRWLAATLGILVVILVFAVALLGLTTPGARIVAGLVERYAATPDLTISISEPGPLLTGRFRAGRITLSDSRGAYAVIDSAELVWHPLALLSGRLDADSLTAQAVRIERQPVSTQPSQPSSGGFTLPIEIQADVIDIRELMLGKALVGQDERLTLQGSLAATSRQIAAKLNAAELARPDAKLNADFAYAPEAATLKLDAALSEPKGGVLARLLQLPNDPAVGLTLKGDGPLTDWQGAITGALDGEQVLSLNGRHQLTADGVRSFALAGGGRFAGLMPPASRPLFEGETAIDIAASMDAQTPIRIDRGRITTGALNLTASGAVTTAGKSNLQAELTGPNGPLVLNLPVEGGQADITLDRAALSVTGRPEAARVDLSASLAKAALPQVSVEAMHLTARTDSFNLSARTGRLDLALAAQGSHFADPNLDRLVKAPLTVAGPIDITPETIRFDRLILSSQGVSGTVNGFFGRATQALEAAFDLAIPQTGLPDAVQARVEGPVALSGRLSRAATGALALNDLDLKASSLTATGSAKLENGQLKAALSGQVPDLGKLAPNASGAAQFSAELSGPLADLAVKAQVTSPQATVAGRQIDNLALNAQGTLAAEQTIALTATGALNGQAVEAQAKLERADGTLSLPDLAATIGENKITGALAFTPDLMPTGSIAFDLPDLKSVGTLAGQTGEGQELTGDLKGTARFGADNGRSTLSMQAEGQKIERGALSVDQPRVDLTVSDLKTLAAEGRITARAVAQGENRVADATVTLKHPGGTGAGGETALALNGTYDKAPLALRATIGAGAGGSPSVTVQSLQATPRGIPLTLDNPTTLALDQGALALPETVIALKGGEARLSGRIGTDLDVTLKVEGKPAVEFATPIAGGEARVAIASALATVKGPMTSARIDATADLAWLATPQARLEAIRLKVQSPGFNLTGRQGTATARVEAARLNTPNADLARLVAGPLVLNGTVDVTPERIGFNPVTLDTAGLDGRVTGAFTLTDGSLDADIALTSPPAALPAALAGRIDTPLTVNAKVARAADGALNVHGLRLDSGSIKADGQVSLEGETLAADLKGSFPDLGKLLGDAKGSAGFTLSANGPVAAPAFNLQLNSAQATLVGRPLRDLTINATGTASRTAPQATIKGTGSIDTQPVAIDVAVQSAESGGTTVPALNVTVGPNRINGALAFSPDFKPSGNLTFTLPDISLIAALAGQRASGDLAGTADITTRDAVTSIVLKANGTGLKRDDLVIERPVVDLTISDLAKLAINGRLQVATLAQGANRVTGLSADFDRSGDTTRFAVNGRYDEAPLVIRGDIAAQGAKLTLNLAELQAAPRRIALKLAAPTAIAIENGTVSLSGARIGASDGTITVNGSAGQALDLAVRLDAVPARLINAVAPTIGAEGAISGTITAKGTAQRPDVTFDLGWRDASLAQTRSAGVGKLAITAKGQLANQNLRVDTTLSGSGGLSFKGGGTLRLEGNRPLNMRFAGRLPFGLAEPILAAQGFTASGTADLDIAVGGSVSAPAISGTINTAGARLTDVRRNLTLNNLTAAITLEGQQARINRLTGRLATGGSLTVTGTVGYAPGANYPADLAIRLDKATYVDGTLVTADVTGALTLKGPLLGQPTLAGTINIEKAAITVPQRLPGALSELDIKHRKAPADVKRMEKLLTKDQGQPGERTDRGIALDVKLSAPSKLYVRGRGIDAELGGDLTIQGTAAAPAVSGGFTMRRGRLDVIGRRLTFSEGTITFGGGLIPTLNLSATSTTDTATVTVTVAGEANDPNIVFSSSPSLPQDEILAQLIFRRSLSNLSPVQIAQLASAVAQLAGGSSTSLLDGLRNQLGVDDLDVSTDAGGGALVRAGRYLNDRTYLELQQSAEDGAKAVINLDVGRGVKLKGEAGSEGGGAGIFYEREY</sequence>
<dbReference type="RefSeq" id="WP_075628130.1">
    <property type="nucleotide sequence ID" value="NZ_FOAM01000020.1"/>
</dbReference>
<reference evidence="7 8" key="1">
    <citation type="submission" date="2016-09" db="EMBL/GenBank/DDBJ databases">
        <title>Rhizobium sp. nov., a novel species isolated from the rice rhizosphere.</title>
        <authorList>
            <person name="Zhao J."/>
            <person name="Zhang X."/>
        </authorList>
    </citation>
    <scope>NUCLEOTIDE SEQUENCE [LARGE SCALE GENOMIC DNA]</scope>
    <source>
        <strain evidence="7 8">1.7048</strain>
    </source>
</reference>